<dbReference type="GO" id="GO:0005737">
    <property type="term" value="C:cytoplasm"/>
    <property type="evidence" value="ECO:0007669"/>
    <property type="project" value="TreeGrafter"/>
</dbReference>
<feature type="non-terminal residue" evidence="2">
    <location>
        <position position="266"/>
    </location>
</feature>
<dbReference type="OrthoDB" id="10043037at2759"/>
<evidence type="ECO:0000313" key="3">
    <source>
        <dbReference type="Proteomes" id="UP000281553"/>
    </source>
</evidence>
<protein>
    <recommendedName>
        <fullName evidence="1">Talin IBS2B domain-containing protein</fullName>
    </recommendedName>
</protein>
<dbReference type="Pfam" id="PF21896">
    <property type="entry name" value="Talin_IBS2B"/>
    <property type="match status" value="1"/>
</dbReference>
<reference evidence="2 3" key="1">
    <citation type="submission" date="2018-11" db="EMBL/GenBank/DDBJ databases">
        <authorList>
            <consortium name="Pathogen Informatics"/>
        </authorList>
    </citation>
    <scope>NUCLEOTIDE SEQUENCE [LARGE SCALE GENOMIC DNA]</scope>
</reference>
<feature type="domain" description="Talin IBS2B" evidence="1">
    <location>
        <begin position="60"/>
        <end position="147"/>
    </location>
</feature>
<dbReference type="GO" id="GO:0030036">
    <property type="term" value="P:actin cytoskeleton organization"/>
    <property type="evidence" value="ECO:0007669"/>
    <property type="project" value="TreeGrafter"/>
</dbReference>
<accession>A0A3P6RII7</accession>
<keyword evidence="3" id="KW-1185">Reference proteome</keyword>
<dbReference type="Gene3D" id="1.20.120.230">
    <property type="entry name" value="Alpha-catenin/vinculin-like"/>
    <property type="match status" value="1"/>
</dbReference>
<dbReference type="GO" id="GO:0005178">
    <property type="term" value="F:integrin binding"/>
    <property type="evidence" value="ECO:0007669"/>
    <property type="project" value="TreeGrafter"/>
</dbReference>
<dbReference type="Proteomes" id="UP000281553">
    <property type="component" value="Unassembled WGS sequence"/>
</dbReference>
<dbReference type="PANTHER" id="PTHR19981:SF1">
    <property type="entry name" value="RHEA, ISOFORM B"/>
    <property type="match status" value="1"/>
</dbReference>
<evidence type="ECO:0000313" key="2">
    <source>
        <dbReference type="EMBL" id="VDK43621.1"/>
    </source>
</evidence>
<dbReference type="GO" id="GO:0098609">
    <property type="term" value="P:cell-cell adhesion"/>
    <property type="evidence" value="ECO:0007669"/>
    <property type="project" value="TreeGrafter"/>
</dbReference>
<dbReference type="InterPro" id="IPR054082">
    <property type="entry name" value="Talin_IBS2B"/>
</dbReference>
<evidence type="ECO:0000259" key="1">
    <source>
        <dbReference type="Pfam" id="PF21896"/>
    </source>
</evidence>
<dbReference type="EMBL" id="UYRU01009205">
    <property type="protein sequence ID" value="VDK43621.1"/>
    <property type="molecule type" value="Genomic_DNA"/>
</dbReference>
<sequence length="266" mass="28950">MADGLRGISTAVNANDADQFSGHVQQTTDSICLLIEETAQAAYLIGIAHPKSEPGSKSPVDRALFERIQQEIQASCKAMTSPQVTERQVVSLANDISANLRTLCDECTAISAQATSAEERRQLKTLTQETMQSITELIRRSADWSEEGKRATANNAHLVNTHVSQLSQKPLCTAGISCLEASRSVLIASKHMVNAAQNKNESADSSFMSFSAASRDLSDSIKQLVSVLKLNAPGQAECQQTLEHIARLLHDLQRDEMAIMDDRFPP</sequence>
<proteinExistence type="predicted"/>
<dbReference type="GO" id="GO:0005886">
    <property type="term" value="C:plasma membrane"/>
    <property type="evidence" value="ECO:0007669"/>
    <property type="project" value="TreeGrafter"/>
</dbReference>
<dbReference type="PANTHER" id="PTHR19981">
    <property type="entry name" value="TALIN"/>
    <property type="match status" value="1"/>
</dbReference>
<name>A0A3P6RII7_DIBLA</name>
<dbReference type="AlphaFoldDB" id="A0A3P6RII7"/>
<dbReference type="GO" id="GO:0005925">
    <property type="term" value="C:focal adhesion"/>
    <property type="evidence" value="ECO:0007669"/>
    <property type="project" value="TreeGrafter"/>
</dbReference>
<gene>
    <name evidence="2" type="ORF">DILT_LOCUS1390</name>
</gene>
<organism evidence="2 3">
    <name type="scientific">Dibothriocephalus latus</name>
    <name type="common">Fish tapeworm</name>
    <name type="synonym">Diphyllobothrium latum</name>
    <dbReference type="NCBI Taxonomy" id="60516"/>
    <lineage>
        <taxon>Eukaryota</taxon>
        <taxon>Metazoa</taxon>
        <taxon>Spiralia</taxon>
        <taxon>Lophotrochozoa</taxon>
        <taxon>Platyhelminthes</taxon>
        <taxon>Cestoda</taxon>
        <taxon>Eucestoda</taxon>
        <taxon>Diphyllobothriidea</taxon>
        <taxon>Diphyllobothriidae</taxon>
        <taxon>Dibothriocephalus</taxon>
    </lineage>
</organism>